<evidence type="ECO:0000259" key="6">
    <source>
        <dbReference type="PROSITE" id="PS51898"/>
    </source>
</evidence>
<evidence type="ECO:0000256" key="2">
    <source>
        <dbReference type="ARBA" id="ARBA00022908"/>
    </source>
</evidence>
<dbReference type="PANTHER" id="PTHR30349:SF64">
    <property type="entry name" value="PROPHAGE INTEGRASE INTD-RELATED"/>
    <property type="match status" value="1"/>
</dbReference>
<keyword evidence="2" id="KW-0229">DNA integration</keyword>
<dbReference type="InterPro" id="IPR050090">
    <property type="entry name" value="Tyrosine_recombinase_XerCD"/>
</dbReference>
<dbReference type="Pfam" id="PF13495">
    <property type="entry name" value="Phage_int_SAM_4"/>
    <property type="match status" value="1"/>
</dbReference>
<dbReference type="InterPro" id="IPR002104">
    <property type="entry name" value="Integrase_catalytic"/>
</dbReference>
<protein>
    <submittedName>
        <fullName evidence="8">Tyrosine-type recombinase/integrase</fullName>
    </submittedName>
</protein>
<dbReference type="EMBL" id="JACVVD010000003">
    <property type="protein sequence ID" value="MBD0380184.1"/>
    <property type="molecule type" value="Genomic_DNA"/>
</dbReference>
<feature type="domain" description="Core-binding (CB)" evidence="7">
    <location>
        <begin position="1"/>
        <end position="76"/>
    </location>
</feature>
<dbReference type="InterPro" id="IPR010998">
    <property type="entry name" value="Integrase_recombinase_N"/>
</dbReference>
<sequence>MTRLKEMLKRKGYSEKTTKAYLGHAERLLLQLVVPFESITSQHIHSYVMHLLEQQHSHSYISQAISALRFWICEVEGRRDFPNNWIRPKIQKKLPSVLSQHEVMLILQTVTNLKHQVILTLIYSAGLRVGEVVKLRKKDIDPYRKVIHIRQGKGKKDRYTVLSRVAYELLTQYQAQEQIVDYLFPGEEGQSKPITERSVQYVFERAKRTTGITKPATVHTLRHSFATHLLEAGTDLRYIQELLGHASPKTTEIYTHVSIKDVSRIKSPLDQITEEGLPHKPY</sequence>
<keyword evidence="4" id="KW-0233">DNA recombination</keyword>
<name>A0A926QJ65_9BACL</name>
<accession>A0A926QJ65</accession>
<dbReference type="GO" id="GO:0003677">
    <property type="term" value="F:DNA binding"/>
    <property type="evidence" value="ECO:0007669"/>
    <property type="project" value="UniProtKB-UniRule"/>
</dbReference>
<dbReference type="GO" id="GO:0006310">
    <property type="term" value="P:DNA recombination"/>
    <property type="evidence" value="ECO:0007669"/>
    <property type="project" value="UniProtKB-KW"/>
</dbReference>
<organism evidence="8 9">
    <name type="scientific">Paenibacillus sedimenti</name>
    <dbReference type="NCBI Taxonomy" id="2770274"/>
    <lineage>
        <taxon>Bacteria</taxon>
        <taxon>Bacillati</taxon>
        <taxon>Bacillota</taxon>
        <taxon>Bacilli</taxon>
        <taxon>Bacillales</taxon>
        <taxon>Paenibacillaceae</taxon>
        <taxon>Paenibacillus</taxon>
    </lineage>
</organism>
<dbReference type="SUPFAM" id="SSF56349">
    <property type="entry name" value="DNA breaking-rejoining enzymes"/>
    <property type="match status" value="1"/>
</dbReference>
<dbReference type="PANTHER" id="PTHR30349">
    <property type="entry name" value="PHAGE INTEGRASE-RELATED"/>
    <property type="match status" value="1"/>
</dbReference>
<dbReference type="GO" id="GO:0015074">
    <property type="term" value="P:DNA integration"/>
    <property type="evidence" value="ECO:0007669"/>
    <property type="project" value="UniProtKB-KW"/>
</dbReference>
<dbReference type="PROSITE" id="PS51898">
    <property type="entry name" value="TYR_RECOMBINASE"/>
    <property type="match status" value="1"/>
</dbReference>
<dbReference type="Gene3D" id="1.10.150.130">
    <property type="match status" value="1"/>
</dbReference>
<dbReference type="Proteomes" id="UP000650466">
    <property type="component" value="Unassembled WGS sequence"/>
</dbReference>
<evidence type="ECO:0000256" key="5">
    <source>
        <dbReference type="PROSITE-ProRule" id="PRU01248"/>
    </source>
</evidence>
<dbReference type="InterPro" id="IPR004107">
    <property type="entry name" value="Integrase_SAM-like_N"/>
</dbReference>
<dbReference type="PROSITE" id="PS51900">
    <property type="entry name" value="CB"/>
    <property type="match status" value="1"/>
</dbReference>
<evidence type="ECO:0000256" key="3">
    <source>
        <dbReference type="ARBA" id="ARBA00023125"/>
    </source>
</evidence>
<dbReference type="InterPro" id="IPR044068">
    <property type="entry name" value="CB"/>
</dbReference>
<feature type="domain" description="Tyr recombinase" evidence="6">
    <location>
        <begin position="93"/>
        <end position="270"/>
    </location>
</feature>
<keyword evidence="9" id="KW-1185">Reference proteome</keyword>
<dbReference type="AlphaFoldDB" id="A0A926QJ65"/>
<comment type="caution">
    <text evidence="8">The sequence shown here is derived from an EMBL/GenBank/DDBJ whole genome shotgun (WGS) entry which is preliminary data.</text>
</comment>
<comment type="similarity">
    <text evidence="1">Belongs to the 'phage' integrase family.</text>
</comment>
<dbReference type="InterPro" id="IPR013762">
    <property type="entry name" value="Integrase-like_cat_sf"/>
</dbReference>
<proteinExistence type="inferred from homology"/>
<dbReference type="InterPro" id="IPR011010">
    <property type="entry name" value="DNA_brk_join_enz"/>
</dbReference>
<dbReference type="Gene3D" id="1.10.443.10">
    <property type="entry name" value="Intergrase catalytic core"/>
    <property type="match status" value="1"/>
</dbReference>
<evidence type="ECO:0000256" key="4">
    <source>
        <dbReference type="ARBA" id="ARBA00023172"/>
    </source>
</evidence>
<reference evidence="8" key="1">
    <citation type="submission" date="2020-09" db="EMBL/GenBank/DDBJ databases">
        <title>Draft Genome Sequence of Paenibacillus sp. WST5.</title>
        <authorList>
            <person name="Bao Z."/>
        </authorList>
    </citation>
    <scope>NUCLEOTIDE SEQUENCE</scope>
    <source>
        <strain evidence="8">WST5</strain>
    </source>
</reference>
<gene>
    <name evidence="8" type="ORF">ICC18_08680</name>
</gene>
<evidence type="ECO:0000313" key="9">
    <source>
        <dbReference type="Proteomes" id="UP000650466"/>
    </source>
</evidence>
<keyword evidence="3 5" id="KW-0238">DNA-binding</keyword>
<evidence type="ECO:0000256" key="1">
    <source>
        <dbReference type="ARBA" id="ARBA00008857"/>
    </source>
</evidence>
<evidence type="ECO:0000313" key="8">
    <source>
        <dbReference type="EMBL" id="MBD0380184.1"/>
    </source>
</evidence>
<dbReference type="Pfam" id="PF00589">
    <property type="entry name" value="Phage_integrase"/>
    <property type="match status" value="1"/>
</dbReference>
<evidence type="ECO:0000259" key="7">
    <source>
        <dbReference type="PROSITE" id="PS51900"/>
    </source>
</evidence>